<comment type="caution">
    <text evidence="4">The sequence shown here is derived from an EMBL/GenBank/DDBJ whole genome shotgun (WGS) entry which is preliminary data.</text>
</comment>
<dbReference type="Proteomes" id="UP000673691">
    <property type="component" value="Unassembled WGS sequence"/>
</dbReference>
<keyword evidence="1" id="KW-0863">Zinc-finger</keyword>
<keyword evidence="1" id="KW-0862">Zinc</keyword>
<organism evidence="4 5">
    <name type="scientific">Olpidium bornovanus</name>
    <dbReference type="NCBI Taxonomy" id="278681"/>
    <lineage>
        <taxon>Eukaryota</taxon>
        <taxon>Fungi</taxon>
        <taxon>Fungi incertae sedis</taxon>
        <taxon>Olpidiomycota</taxon>
        <taxon>Olpidiomycotina</taxon>
        <taxon>Olpidiomycetes</taxon>
        <taxon>Olpidiales</taxon>
        <taxon>Olpidiaceae</taxon>
        <taxon>Olpidium</taxon>
    </lineage>
</organism>
<evidence type="ECO:0000313" key="4">
    <source>
        <dbReference type="EMBL" id="KAG5457735.1"/>
    </source>
</evidence>
<evidence type="ECO:0000259" key="3">
    <source>
        <dbReference type="PROSITE" id="PS50157"/>
    </source>
</evidence>
<keyword evidence="1" id="KW-0479">Metal-binding</keyword>
<protein>
    <recommendedName>
        <fullName evidence="3">C2H2-type domain-containing protein</fullName>
    </recommendedName>
</protein>
<reference evidence="4 5" key="1">
    <citation type="journal article" name="Sci. Rep.">
        <title>Genome-scale phylogenetic analyses confirm Olpidium as the closest living zoosporic fungus to the non-flagellated, terrestrial fungi.</title>
        <authorList>
            <person name="Chang Y."/>
            <person name="Rochon D."/>
            <person name="Sekimoto S."/>
            <person name="Wang Y."/>
            <person name="Chovatia M."/>
            <person name="Sandor L."/>
            <person name="Salamov A."/>
            <person name="Grigoriev I.V."/>
            <person name="Stajich J.E."/>
            <person name="Spatafora J.W."/>
        </authorList>
    </citation>
    <scope>NUCLEOTIDE SEQUENCE [LARGE SCALE GENOMIC DNA]</scope>
    <source>
        <strain evidence="4">S191</strain>
    </source>
</reference>
<feature type="region of interest" description="Disordered" evidence="2">
    <location>
        <begin position="1"/>
        <end position="33"/>
    </location>
</feature>
<dbReference type="PROSITE" id="PS00028">
    <property type="entry name" value="ZINC_FINGER_C2H2_1"/>
    <property type="match status" value="1"/>
</dbReference>
<feature type="compositionally biased region" description="Low complexity" evidence="2">
    <location>
        <begin position="477"/>
        <end position="493"/>
    </location>
</feature>
<feature type="compositionally biased region" description="Low complexity" evidence="2">
    <location>
        <begin position="61"/>
        <end position="79"/>
    </location>
</feature>
<dbReference type="Gene3D" id="3.30.160.60">
    <property type="entry name" value="Classic Zinc Finger"/>
    <property type="match status" value="1"/>
</dbReference>
<feature type="region of interest" description="Disordered" evidence="2">
    <location>
        <begin position="48"/>
        <end position="176"/>
    </location>
</feature>
<dbReference type="InterPro" id="IPR013087">
    <property type="entry name" value="Znf_C2H2_type"/>
</dbReference>
<dbReference type="InterPro" id="IPR036236">
    <property type="entry name" value="Znf_C2H2_sf"/>
</dbReference>
<gene>
    <name evidence="4" type="ORF">BJ554DRAFT_2177</name>
</gene>
<feature type="region of interest" description="Disordered" evidence="2">
    <location>
        <begin position="197"/>
        <end position="231"/>
    </location>
</feature>
<sequence length="537" mass="53350">MAVGFSQGFRLAPSSSPASPSADRSSPAVAAAASGAASATAAQILFGRPGAAGSSPEQRRPASASAASARPSAVGSPASFASEPASHVPYLPYDAPNPLDQPTEVFPVSTSFPAAHRRDSPRTAAAGRFSHEGGVPSANGTNARDPAAGEPYGDVPARDVDTGLPPGDAGAAHLAQPRVVPGDAGRVSALSAAAEASDAAPLPSSQSSCRPAQPAQRSFRAGPPQHAFQSVLSFPRSPPALQLQQHGGMGVFHAAQQRQGAAAAAAAASAAGGYSASAVGGYSAAASPGAYSAATTSPGAYSAATAGGYTAATAGHLSSSYRGLCGQDVHGLVRVQNGGYAVTFPPRNCGGPSSAGLLAVDAADPSLGFPAFFYAQNHLGSGSLHHPSAGMLPPLPHLGQSALVNGAAFPGAAPLPFIVPQAVQLPPGERRQPLGLSGAVGGHTQNVHGRVALPGANPVSGAPRTPSNATASKTGTSASKPKGASGKAKPASSRNKEFACGYPGCAQGFKRLEHLKRHHRSVHTNEKRAWLPGEGSY</sequence>
<keyword evidence="5" id="KW-1185">Reference proteome</keyword>
<dbReference type="OrthoDB" id="6365676at2759"/>
<dbReference type="EMBL" id="JAEFCI010009562">
    <property type="protein sequence ID" value="KAG5457735.1"/>
    <property type="molecule type" value="Genomic_DNA"/>
</dbReference>
<evidence type="ECO:0000256" key="1">
    <source>
        <dbReference type="PROSITE-ProRule" id="PRU00042"/>
    </source>
</evidence>
<dbReference type="PROSITE" id="PS50157">
    <property type="entry name" value="ZINC_FINGER_C2H2_2"/>
    <property type="match status" value="1"/>
</dbReference>
<feature type="region of interest" description="Disordered" evidence="2">
    <location>
        <begin position="518"/>
        <end position="537"/>
    </location>
</feature>
<feature type="domain" description="C2H2-type" evidence="3">
    <location>
        <begin position="498"/>
        <end position="528"/>
    </location>
</feature>
<proteinExistence type="predicted"/>
<feature type="region of interest" description="Disordered" evidence="2">
    <location>
        <begin position="429"/>
        <end position="496"/>
    </location>
</feature>
<feature type="compositionally biased region" description="Low complexity" evidence="2">
    <location>
        <begin position="12"/>
        <end position="33"/>
    </location>
</feature>
<dbReference type="SUPFAM" id="SSF57667">
    <property type="entry name" value="beta-beta-alpha zinc fingers"/>
    <property type="match status" value="1"/>
</dbReference>
<name>A0A8H7ZR67_9FUNG</name>
<accession>A0A8H7ZR67</accession>
<evidence type="ECO:0000313" key="5">
    <source>
        <dbReference type="Proteomes" id="UP000673691"/>
    </source>
</evidence>
<dbReference type="GO" id="GO:0008270">
    <property type="term" value="F:zinc ion binding"/>
    <property type="evidence" value="ECO:0007669"/>
    <property type="project" value="UniProtKB-KW"/>
</dbReference>
<dbReference type="AlphaFoldDB" id="A0A8H7ZR67"/>
<evidence type="ECO:0000256" key="2">
    <source>
        <dbReference type="SAM" id="MobiDB-lite"/>
    </source>
</evidence>
<feature type="compositionally biased region" description="Polar residues" evidence="2">
    <location>
        <begin position="465"/>
        <end position="476"/>
    </location>
</feature>